<dbReference type="SUPFAM" id="SSF53383">
    <property type="entry name" value="PLP-dependent transferases"/>
    <property type="match status" value="1"/>
</dbReference>
<evidence type="ECO:0000256" key="6">
    <source>
        <dbReference type="ARBA" id="ARBA00025785"/>
    </source>
</evidence>
<dbReference type="GO" id="GO:0008483">
    <property type="term" value="F:transaminase activity"/>
    <property type="evidence" value="ECO:0007669"/>
    <property type="project" value="UniProtKB-KW"/>
</dbReference>
<feature type="domain" description="Aminotransferase class I/classII large" evidence="10">
    <location>
        <begin position="146"/>
        <end position="522"/>
    </location>
</feature>
<dbReference type="PANTHER" id="PTHR11751">
    <property type="entry name" value="ALANINE AMINOTRANSFERASE"/>
    <property type="match status" value="1"/>
</dbReference>
<dbReference type="Gene3D" id="3.90.1150.10">
    <property type="entry name" value="Aspartate Aminotransferase, domain 1"/>
    <property type="match status" value="1"/>
</dbReference>
<dbReference type="UniPathway" id="UPA00528">
    <property type="reaction ID" value="UER00586"/>
</dbReference>
<evidence type="ECO:0000256" key="8">
    <source>
        <dbReference type="ARBA" id="ARBA00078532"/>
    </source>
</evidence>
<accession>A0A2S5BGT9</accession>
<evidence type="ECO:0000256" key="3">
    <source>
        <dbReference type="ARBA" id="ARBA00022576"/>
    </source>
</evidence>
<dbReference type="InterPro" id="IPR004839">
    <property type="entry name" value="Aminotransferase_I/II_large"/>
</dbReference>
<protein>
    <recommendedName>
        <fullName evidence="7">Glutamate pyruvate transaminase</fullName>
    </recommendedName>
    <alternativeName>
        <fullName evidence="8">Glutamic--alanine transaminase</fullName>
    </alternativeName>
    <alternativeName>
        <fullName evidence="9">Glutamic--pyruvic transaminase</fullName>
    </alternativeName>
</protein>
<reference evidence="11 12" key="1">
    <citation type="journal article" date="2018" name="Front. Microbiol.">
        <title>Prospects for Fungal Bioremediation of Acidic Radioactive Waste Sites: Characterization and Genome Sequence of Rhodotorula taiwanensis MD1149.</title>
        <authorList>
            <person name="Tkavc R."/>
            <person name="Matrosova V.Y."/>
            <person name="Grichenko O.E."/>
            <person name="Gostincar C."/>
            <person name="Volpe R.P."/>
            <person name="Klimenkova P."/>
            <person name="Gaidamakova E.K."/>
            <person name="Zhou C.E."/>
            <person name="Stewart B.J."/>
            <person name="Lyman M.G."/>
            <person name="Malfatti S.A."/>
            <person name="Rubinfeld B."/>
            <person name="Courtot M."/>
            <person name="Singh J."/>
            <person name="Dalgard C.L."/>
            <person name="Hamilton T."/>
            <person name="Frey K.G."/>
            <person name="Gunde-Cimerman N."/>
            <person name="Dugan L."/>
            <person name="Daly M.J."/>
        </authorList>
    </citation>
    <scope>NUCLEOTIDE SEQUENCE [LARGE SCALE GENOMIC DNA]</scope>
    <source>
        <strain evidence="11 12">MD1149</strain>
    </source>
</reference>
<dbReference type="FunFam" id="3.40.640.10:FF:000012">
    <property type="entry name" value="alanine aminotransferase 2"/>
    <property type="match status" value="1"/>
</dbReference>
<gene>
    <name evidence="11" type="ORF">BMF94_1062</name>
</gene>
<dbReference type="EMBL" id="PJQD01000009">
    <property type="protein sequence ID" value="POY75977.1"/>
    <property type="molecule type" value="Genomic_DNA"/>
</dbReference>
<proteinExistence type="inferred from homology"/>
<dbReference type="InterPro" id="IPR015424">
    <property type="entry name" value="PyrdxlP-dep_Trfase"/>
</dbReference>
<evidence type="ECO:0000256" key="4">
    <source>
        <dbReference type="ARBA" id="ARBA00022679"/>
    </source>
</evidence>
<dbReference type="GO" id="GO:0042853">
    <property type="term" value="P:L-alanine catabolic process"/>
    <property type="evidence" value="ECO:0007669"/>
    <property type="project" value="UniProtKB-UniPathway"/>
</dbReference>
<dbReference type="STRING" id="741276.A0A2S5BGT9"/>
<comment type="caution">
    <text evidence="11">The sequence shown here is derived from an EMBL/GenBank/DDBJ whole genome shotgun (WGS) entry which is preliminary data.</text>
</comment>
<dbReference type="PANTHER" id="PTHR11751:SF29">
    <property type="entry name" value="ALANINE TRANSAMINASE"/>
    <property type="match status" value="1"/>
</dbReference>
<organism evidence="11 12">
    <name type="scientific">Rhodotorula taiwanensis</name>
    <dbReference type="NCBI Taxonomy" id="741276"/>
    <lineage>
        <taxon>Eukaryota</taxon>
        <taxon>Fungi</taxon>
        <taxon>Dikarya</taxon>
        <taxon>Basidiomycota</taxon>
        <taxon>Pucciniomycotina</taxon>
        <taxon>Microbotryomycetes</taxon>
        <taxon>Sporidiobolales</taxon>
        <taxon>Sporidiobolaceae</taxon>
        <taxon>Rhodotorula</taxon>
    </lineage>
</organism>
<sequence>MPASLTLRAATRSSIAPVPTLRNASSARAHITMSYRSALFTSAQYSTSRGERDPEYRVLRNERMNKNVLEAQYAVRGAIPLRAEELRDHLEEHGDKAGLPFDKVVNCNIGNPQQLDQKPLTFLRQVSALCDYPDLLDHPSTPSIFPSDAIARAKSLIGDIGSTGAYSHSMGNPAIRKRVAKFIEDRDGHPSNPNQIYLTAGASTGVSNLLQVLISNPHDGVLIPIPQYPLYTAALALNAARAVPYFLAEHEDWGLDVKDLRANLEKARHDGTVVKAMVVINPGNPTGNCLSRQNMEDIIQLCYNEGLVLMADEVYQSNVYKEAQPFISFKKALKDMGAPYADNVELVSFHSISKGQSGECGRRGGYFELANFHPEAEEQIYKLASIQLCPSLQGQIGVEVLVNPPKEGDESYPLWQAEVGGISDTLRKRSEILVKAFRELEGITCNDANGAMYLFPTITLPPKAIEAAKEKGQAPDAFYALQLLEATGICVVPGSGFGQKPGTWHFRTTFLAPGTEDYVNRLKKFHDSFMEKYRS</sequence>
<dbReference type="Gene3D" id="1.10.287.1970">
    <property type="match status" value="1"/>
</dbReference>
<comment type="subunit">
    <text evidence="2">Homodimer.</text>
</comment>
<evidence type="ECO:0000256" key="2">
    <source>
        <dbReference type="ARBA" id="ARBA00011738"/>
    </source>
</evidence>
<dbReference type="InterPro" id="IPR015422">
    <property type="entry name" value="PyrdxlP-dep_Trfase_small"/>
</dbReference>
<evidence type="ECO:0000256" key="9">
    <source>
        <dbReference type="ARBA" id="ARBA00080525"/>
    </source>
</evidence>
<comment type="cofactor">
    <cofactor evidence="1">
        <name>pyridoxal 5'-phosphate</name>
        <dbReference type="ChEBI" id="CHEBI:597326"/>
    </cofactor>
</comment>
<dbReference type="CDD" id="cd00609">
    <property type="entry name" value="AAT_like"/>
    <property type="match status" value="1"/>
</dbReference>
<dbReference type="FunFam" id="1.10.287.1970:FF:000001">
    <property type="entry name" value="Alanine aminotransferase 2"/>
    <property type="match status" value="1"/>
</dbReference>
<dbReference type="Gene3D" id="3.40.640.10">
    <property type="entry name" value="Type I PLP-dependent aspartate aminotransferase-like (Major domain)"/>
    <property type="match status" value="1"/>
</dbReference>
<keyword evidence="5" id="KW-0663">Pyridoxal phosphate</keyword>
<dbReference type="FunFam" id="3.90.1150.10:FF:000010">
    <property type="entry name" value="Alanine aminotransferase 2"/>
    <property type="match status" value="1"/>
</dbReference>
<dbReference type="AlphaFoldDB" id="A0A2S5BGT9"/>
<evidence type="ECO:0000313" key="11">
    <source>
        <dbReference type="EMBL" id="POY75977.1"/>
    </source>
</evidence>
<keyword evidence="12" id="KW-1185">Reference proteome</keyword>
<evidence type="ECO:0000256" key="1">
    <source>
        <dbReference type="ARBA" id="ARBA00001933"/>
    </source>
</evidence>
<keyword evidence="3" id="KW-0032">Aminotransferase</keyword>
<evidence type="ECO:0000256" key="5">
    <source>
        <dbReference type="ARBA" id="ARBA00022898"/>
    </source>
</evidence>
<keyword evidence="4" id="KW-0808">Transferase</keyword>
<dbReference type="OrthoDB" id="1732682at2759"/>
<evidence type="ECO:0000256" key="7">
    <source>
        <dbReference type="ARBA" id="ARBA00077894"/>
    </source>
</evidence>
<name>A0A2S5BGT9_9BASI</name>
<dbReference type="Pfam" id="PF00155">
    <property type="entry name" value="Aminotran_1_2"/>
    <property type="match status" value="1"/>
</dbReference>
<dbReference type="InterPro" id="IPR045088">
    <property type="entry name" value="ALAT1/2-like"/>
</dbReference>
<dbReference type="GO" id="GO:0030170">
    <property type="term" value="F:pyridoxal phosphate binding"/>
    <property type="evidence" value="ECO:0007669"/>
    <property type="project" value="InterPro"/>
</dbReference>
<dbReference type="InterPro" id="IPR015421">
    <property type="entry name" value="PyrdxlP-dep_Trfase_major"/>
</dbReference>
<evidence type="ECO:0000313" key="12">
    <source>
        <dbReference type="Proteomes" id="UP000237144"/>
    </source>
</evidence>
<dbReference type="Proteomes" id="UP000237144">
    <property type="component" value="Unassembled WGS sequence"/>
</dbReference>
<evidence type="ECO:0000259" key="10">
    <source>
        <dbReference type="Pfam" id="PF00155"/>
    </source>
</evidence>
<comment type="similarity">
    <text evidence="6">Belongs to the class-I pyridoxal-phosphate-dependent aminotransferase family. Alanine aminotransferase subfamily.</text>
</comment>